<dbReference type="SUPFAM" id="SSF53474">
    <property type="entry name" value="alpha/beta-Hydrolases"/>
    <property type="match status" value="2"/>
</dbReference>
<feature type="compositionally biased region" description="Low complexity" evidence="1">
    <location>
        <begin position="345"/>
        <end position="355"/>
    </location>
</feature>
<feature type="domain" description="Fungal lipase-type" evidence="2">
    <location>
        <begin position="502"/>
        <end position="643"/>
    </location>
</feature>
<comment type="caution">
    <text evidence="3">The sequence shown here is derived from an EMBL/GenBank/DDBJ whole genome shotgun (WGS) entry which is preliminary data.</text>
</comment>
<dbReference type="CDD" id="cd00519">
    <property type="entry name" value="Lipase_3"/>
    <property type="match status" value="1"/>
</dbReference>
<evidence type="ECO:0000313" key="4">
    <source>
        <dbReference type="Proteomes" id="UP001465755"/>
    </source>
</evidence>
<dbReference type="PANTHER" id="PTHR45856:SF11">
    <property type="entry name" value="FUNGAL LIPASE-LIKE DOMAIN-CONTAINING PROTEIN"/>
    <property type="match status" value="1"/>
</dbReference>
<keyword evidence="4" id="KW-1185">Reference proteome</keyword>
<dbReference type="Gene3D" id="3.40.50.1820">
    <property type="entry name" value="alpha/beta hydrolase"/>
    <property type="match status" value="2"/>
</dbReference>
<dbReference type="InterPro" id="IPR051218">
    <property type="entry name" value="Sec_MonoDiacylglyc_Lipase"/>
</dbReference>
<feature type="domain" description="Fungal lipase-type" evidence="2">
    <location>
        <begin position="156"/>
        <end position="222"/>
    </location>
</feature>
<gene>
    <name evidence="3" type="ORF">WJX73_004505</name>
</gene>
<reference evidence="3 4" key="1">
    <citation type="journal article" date="2024" name="Nat. Commun.">
        <title>Phylogenomics reveals the evolutionary origins of lichenization in chlorophyte algae.</title>
        <authorList>
            <person name="Puginier C."/>
            <person name="Libourel C."/>
            <person name="Otte J."/>
            <person name="Skaloud P."/>
            <person name="Haon M."/>
            <person name="Grisel S."/>
            <person name="Petersen M."/>
            <person name="Berrin J.G."/>
            <person name="Delaux P.M."/>
            <person name="Dal Grande F."/>
            <person name="Keller J."/>
        </authorList>
    </citation>
    <scope>NUCLEOTIDE SEQUENCE [LARGE SCALE GENOMIC DNA]</scope>
    <source>
        <strain evidence="3 4">SAG 2036</strain>
    </source>
</reference>
<dbReference type="InterPro" id="IPR029058">
    <property type="entry name" value="AB_hydrolase_fold"/>
</dbReference>
<feature type="region of interest" description="Disordered" evidence="1">
    <location>
        <begin position="285"/>
        <end position="308"/>
    </location>
</feature>
<evidence type="ECO:0000256" key="1">
    <source>
        <dbReference type="SAM" id="MobiDB-lite"/>
    </source>
</evidence>
<dbReference type="Pfam" id="PF01764">
    <property type="entry name" value="Lipase_3"/>
    <property type="match status" value="2"/>
</dbReference>
<organism evidence="3 4">
    <name type="scientific">Symbiochloris irregularis</name>
    <dbReference type="NCBI Taxonomy" id="706552"/>
    <lineage>
        <taxon>Eukaryota</taxon>
        <taxon>Viridiplantae</taxon>
        <taxon>Chlorophyta</taxon>
        <taxon>core chlorophytes</taxon>
        <taxon>Trebouxiophyceae</taxon>
        <taxon>Trebouxiales</taxon>
        <taxon>Trebouxiaceae</taxon>
        <taxon>Symbiochloris</taxon>
    </lineage>
</organism>
<dbReference type="EMBL" id="JALJOQ010000002">
    <property type="protein sequence ID" value="KAK9813912.1"/>
    <property type="molecule type" value="Genomic_DNA"/>
</dbReference>
<feature type="compositionally biased region" description="Polar residues" evidence="1">
    <location>
        <begin position="294"/>
        <end position="308"/>
    </location>
</feature>
<dbReference type="PANTHER" id="PTHR45856">
    <property type="entry name" value="ALPHA/BETA-HYDROLASES SUPERFAMILY PROTEIN"/>
    <property type="match status" value="1"/>
</dbReference>
<evidence type="ECO:0000313" key="3">
    <source>
        <dbReference type="EMBL" id="KAK9813912.1"/>
    </source>
</evidence>
<proteinExistence type="predicted"/>
<name>A0AAW1Q0V5_9CHLO</name>
<evidence type="ECO:0000259" key="2">
    <source>
        <dbReference type="Pfam" id="PF01764"/>
    </source>
</evidence>
<dbReference type="AlphaFoldDB" id="A0AAW1Q0V5"/>
<dbReference type="Proteomes" id="UP001465755">
    <property type="component" value="Unassembled WGS sequence"/>
</dbReference>
<protein>
    <recommendedName>
        <fullName evidence="2">Fungal lipase-type domain-containing protein</fullName>
    </recommendedName>
</protein>
<dbReference type="GO" id="GO:0006629">
    <property type="term" value="P:lipid metabolic process"/>
    <property type="evidence" value="ECO:0007669"/>
    <property type="project" value="InterPro"/>
</dbReference>
<feature type="compositionally biased region" description="Polar residues" evidence="1">
    <location>
        <begin position="388"/>
        <end position="397"/>
    </location>
</feature>
<sequence length="765" mass="83498">MQTGPISVSVEEQRSFGHLANLSSPLLEKLREAVELVATASNAEVMPAQCKTFAGESAGWPQPDRGFMSWDAETRSLSIAFKVECDGRYDQPGIDRKKRLQEFLSCPVVPVPWLKDLAPGARVHSEVFKLFSDIGAEGQGLAENIQIATGGVTPRRIMAVGYCVAGMLATIASLWLATRFPTADVRCITFGAQKVGNPEFAQTFRWLVGLSYRVVYRADPVPYNKTKNKNMLGQEELVHVHGEIFCDATSCRPGMMTWPGDLSPDYEDHSLTRYQQALSRRFSAEEHRDAEFQRTLQSNPSDLSSWSEGTDTIMEDVTAQSGVLLQGRAGSQPAEPQETWHRNSDAAGAADSLSGQPTSTGRPAALDSSQPSLIGRESGDLSMPSLPHMQSLTSLSKASVSLERVSMPDAREMRDLEEQQEALQASMGLGPATEKTADKNSMLGQMLIAGKVGQAAVLAAAAYKDEARYRKVTGIKKTRLVIDRNARNTHVHVSWLDDGTAVFAFRGTATMQDSLADVKVLRLDVHFLKELFPGARAHSGFLQQFVGVCQPHKPHHDLAAVLMQLSGGKAPTRVICTGHSLGGALATLGAAWAALQWSKADVRCITFGSPRVANRSFKRAFHSLVGCSLRLVYGRDPVPTLPPSIAYHHVQGAIHITPAGLIKLRSRPWHYKLVPSLGHHGMSHYHAGMVLHLPAFLERRPIFHLAGKAIDTVSAEAHAVNSLLHPHSHKGGDAVDGEDFENENMLHGRSSSRFLWRCLPLCTDT</sequence>
<feature type="compositionally biased region" description="Polar residues" evidence="1">
    <location>
        <begin position="356"/>
        <end position="372"/>
    </location>
</feature>
<feature type="region of interest" description="Disordered" evidence="1">
    <location>
        <begin position="328"/>
        <end position="397"/>
    </location>
</feature>
<accession>A0AAW1Q0V5</accession>
<dbReference type="InterPro" id="IPR002921">
    <property type="entry name" value="Fungal_lipase-type"/>
</dbReference>